<dbReference type="InterPro" id="IPR000086">
    <property type="entry name" value="NUDIX_hydrolase_dom"/>
</dbReference>
<dbReference type="RefSeq" id="WP_184037945.1">
    <property type="nucleotide sequence ID" value="NZ_JACHHY010000009.1"/>
</dbReference>
<dbReference type="GO" id="GO:0004787">
    <property type="term" value="F:thiamine diphosphate phosphatase activity"/>
    <property type="evidence" value="ECO:0007669"/>
    <property type="project" value="InterPro"/>
</dbReference>
<reference evidence="6 7" key="1">
    <citation type="submission" date="2020-08" db="EMBL/GenBank/DDBJ databases">
        <title>Genomic Encyclopedia of Type Strains, Phase IV (KMG-IV): sequencing the most valuable type-strain genomes for metagenomic binning, comparative biology and taxonomic classification.</title>
        <authorList>
            <person name="Goeker M."/>
        </authorList>
    </citation>
    <scope>NUCLEOTIDE SEQUENCE [LARGE SCALE GENOMIC DNA]</scope>
    <source>
        <strain evidence="6 7">DSM 27165</strain>
    </source>
</reference>
<dbReference type="PROSITE" id="PS51462">
    <property type="entry name" value="NUDIX"/>
    <property type="match status" value="1"/>
</dbReference>
<keyword evidence="4" id="KW-0460">Magnesium</keyword>
<sequence length="153" mass="17379">MTEVRWKPNVTVAAVIERDGRFLLVKEQTAHGIRFNQPAGHLDEGESLPAACQRETREETAWQFQPQALLGVYLMPVPEAELTYLRFAFCGELLSHDPLQALDEGIIEAVWMTWDEIQACADQHRSPLVLRCVEDYLSGRRYPLSVLTTLLPS</sequence>
<dbReference type="GO" id="GO:0017110">
    <property type="term" value="F:nucleoside diphosphate phosphatase activity"/>
    <property type="evidence" value="ECO:0007669"/>
    <property type="project" value="InterPro"/>
</dbReference>
<dbReference type="SUPFAM" id="SSF55811">
    <property type="entry name" value="Nudix"/>
    <property type="match status" value="1"/>
</dbReference>
<dbReference type="Pfam" id="PF00293">
    <property type="entry name" value="NUDIX"/>
    <property type="match status" value="1"/>
</dbReference>
<evidence type="ECO:0000256" key="3">
    <source>
        <dbReference type="ARBA" id="ARBA00015552"/>
    </source>
</evidence>
<dbReference type="AlphaFoldDB" id="A0A840MJE0"/>
<dbReference type="InterPro" id="IPR015797">
    <property type="entry name" value="NUDIX_hydrolase-like_dom_sf"/>
</dbReference>
<feature type="domain" description="Nudix hydrolase" evidence="5">
    <location>
        <begin position="5"/>
        <end position="134"/>
    </location>
</feature>
<gene>
    <name evidence="4" type="primary">nudJ</name>
    <name evidence="6" type="ORF">HNQ59_001819</name>
</gene>
<keyword evidence="7" id="KW-1185">Reference proteome</keyword>
<dbReference type="EMBL" id="JACHHY010000009">
    <property type="protein sequence ID" value="MBB5018530.1"/>
    <property type="molecule type" value="Genomic_DNA"/>
</dbReference>
<comment type="similarity">
    <text evidence="1 4">Belongs to the Nudix hydrolase family. NudJ subfamily.</text>
</comment>
<comment type="subunit">
    <text evidence="2 4">Monomer.</text>
</comment>
<evidence type="ECO:0000313" key="7">
    <source>
        <dbReference type="Proteomes" id="UP000575898"/>
    </source>
</evidence>
<evidence type="ECO:0000259" key="5">
    <source>
        <dbReference type="PROSITE" id="PS51462"/>
    </source>
</evidence>
<comment type="caution">
    <text evidence="6">The sequence shown here is derived from an EMBL/GenBank/DDBJ whole genome shotgun (WGS) entry which is preliminary data.</text>
</comment>
<comment type="cofactor">
    <cofactor evidence="4">
        <name>Mg(2+)</name>
        <dbReference type="ChEBI" id="CHEBI:18420"/>
    </cofactor>
</comment>
<dbReference type="InterPro" id="IPR033713">
    <property type="entry name" value="NudJ"/>
</dbReference>
<dbReference type="Gene3D" id="3.90.79.10">
    <property type="entry name" value="Nucleoside Triphosphate Pyrophosphohydrolase"/>
    <property type="match status" value="1"/>
</dbReference>
<dbReference type="EC" id="3.6.1.-" evidence="4"/>
<dbReference type="PANTHER" id="PTHR43222">
    <property type="entry name" value="NUDIX HYDROLASE 23"/>
    <property type="match status" value="1"/>
</dbReference>
<dbReference type="CDD" id="cd03675">
    <property type="entry name" value="NUDIX_Hydrolase"/>
    <property type="match status" value="1"/>
</dbReference>
<evidence type="ECO:0000256" key="2">
    <source>
        <dbReference type="ARBA" id="ARBA00011245"/>
    </source>
</evidence>
<dbReference type="GO" id="GO:0017111">
    <property type="term" value="F:ribonucleoside triphosphate phosphatase activity"/>
    <property type="evidence" value="ECO:0007669"/>
    <property type="project" value="InterPro"/>
</dbReference>
<proteinExistence type="inferred from homology"/>
<evidence type="ECO:0000256" key="1">
    <source>
        <dbReference type="ARBA" id="ARBA00007608"/>
    </source>
</evidence>
<dbReference type="Proteomes" id="UP000575898">
    <property type="component" value="Unassembled WGS sequence"/>
</dbReference>
<keyword evidence="4" id="KW-0378">Hydrolase</keyword>
<name>A0A840MJE0_9PROT</name>
<dbReference type="PANTHER" id="PTHR43222:SF11">
    <property type="entry name" value="PHOSPHATASE NUDJ"/>
    <property type="match status" value="1"/>
</dbReference>
<organism evidence="6 7">
    <name type="scientific">Chitinivorax tropicus</name>
    <dbReference type="NCBI Taxonomy" id="714531"/>
    <lineage>
        <taxon>Bacteria</taxon>
        <taxon>Pseudomonadati</taxon>
        <taxon>Pseudomonadota</taxon>
        <taxon>Betaproteobacteria</taxon>
        <taxon>Chitinivorax</taxon>
    </lineage>
</organism>
<evidence type="ECO:0000313" key="6">
    <source>
        <dbReference type="EMBL" id="MBB5018530.1"/>
    </source>
</evidence>
<evidence type="ECO:0000256" key="4">
    <source>
        <dbReference type="RuleBase" id="RU364043"/>
    </source>
</evidence>
<accession>A0A840MJE0</accession>
<protein>
    <recommendedName>
        <fullName evidence="3 4">Phosphatase NudJ</fullName>
        <ecNumber evidence="4">3.6.1.-</ecNumber>
    </recommendedName>
</protein>